<dbReference type="Proteomes" id="UP000241769">
    <property type="component" value="Unassembled WGS sequence"/>
</dbReference>
<dbReference type="FunCoup" id="A0A2P6NMC6">
    <property type="interactions" value="18"/>
</dbReference>
<evidence type="ECO:0000313" key="10">
    <source>
        <dbReference type="Proteomes" id="UP000241769"/>
    </source>
</evidence>
<dbReference type="Gene3D" id="1.10.630.10">
    <property type="entry name" value="Cytochrome P450"/>
    <property type="match status" value="1"/>
</dbReference>
<protein>
    <submittedName>
        <fullName evidence="9">Cytochrome P450</fullName>
    </submittedName>
</protein>
<dbReference type="InterPro" id="IPR001128">
    <property type="entry name" value="Cyt_P450"/>
</dbReference>
<dbReference type="PRINTS" id="PR00385">
    <property type="entry name" value="P450"/>
</dbReference>
<proteinExistence type="inferred from homology"/>
<dbReference type="PANTHER" id="PTHR24291">
    <property type="entry name" value="CYTOCHROME P450 FAMILY 4"/>
    <property type="match status" value="1"/>
</dbReference>
<evidence type="ECO:0000256" key="5">
    <source>
        <dbReference type="ARBA" id="ARBA00023004"/>
    </source>
</evidence>
<comment type="caution">
    <text evidence="9">The sequence shown here is derived from an EMBL/GenBank/DDBJ whole genome shotgun (WGS) entry which is preliminary data.</text>
</comment>
<dbReference type="InParanoid" id="A0A2P6NMC6"/>
<dbReference type="SUPFAM" id="SSF48264">
    <property type="entry name" value="Cytochrome P450"/>
    <property type="match status" value="1"/>
</dbReference>
<evidence type="ECO:0000313" key="9">
    <source>
        <dbReference type="EMBL" id="PRP85111.1"/>
    </source>
</evidence>
<comment type="similarity">
    <text evidence="1 8">Belongs to the cytochrome P450 family.</text>
</comment>
<dbReference type="Pfam" id="PF00067">
    <property type="entry name" value="p450"/>
    <property type="match status" value="1"/>
</dbReference>
<dbReference type="GO" id="GO:0004497">
    <property type="term" value="F:monooxygenase activity"/>
    <property type="evidence" value="ECO:0007669"/>
    <property type="project" value="UniProtKB-KW"/>
</dbReference>
<keyword evidence="10" id="KW-1185">Reference proteome</keyword>
<keyword evidence="6 8" id="KW-0503">Monooxygenase</keyword>
<evidence type="ECO:0000256" key="8">
    <source>
        <dbReference type="RuleBase" id="RU000461"/>
    </source>
</evidence>
<dbReference type="InterPro" id="IPR002401">
    <property type="entry name" value="Cyt_P450_E_grp-I"/>
</dbReference>
<keyword evidence="4 8" id="KW-0560">Oxidoreductase</keyword>
<dbReference type="PRINTS" id="PR00463">
    <property type="entry name" value="EP450I"/>
</dbReference>
<sequence>MPEAKEGTGKSLWGVLPYLPSDFALSWFCRVSAAKPIYKAHFLKVASVNVADHEMVKQIITDRAFDQKGAFYQIMSPFVGETSILITHGPEWKKTHRLLSQTFNVTNIENNYLPTILKAAQTHADQLSREHAINVGAPDRGPMHCFDVDQMTTALALDIVTQTVFGVSEEVATSVNNVLGAMEYGAMEVEKRGFDPLRAYNPWLAIKYRWSISRLRSEAKKIIRHRRAHLDETTNSKDFIASMLRARDEETGEMFSEEGIIDQCVTFFLAGHDTTAHTLAWAFYLLGRHPEIQAKVIEEVDALGDEELTASQLNGLKYVTMVIKETLRMYCPAGVFSRSTVTPTSLGGYHIDRGVEVTVNIAAMHYDPKHFTHPLHFNPERFNEENQTKIPPFQYIPFSKGERSCIGQKFAMLEMKAVLVTFFRRFTFGVDPWADLTSDAKITFMPTSIKVIVEERKK</sequence>
<comment type="cofactor">
    <cofactor evidence="7">
        <name>heme</name>
        <dbReference type="ChEBI" id="CHEBI:30413"/>
    </cofactor>
</comment>
<reference evidence="9 10" key="1">
    <citation type="journal article" date="2018" name="Genome Biol. Evol.">
        <title>Multiple Roots of Fruiting Body Formation in Amoebozoa.</title>
        <authorList>
            <person name="Hillmann F."/>
            <person name="Forbes G."/>
            <person name="Novohradska S."/>
            <person name="Ferling I."/>
            <person name="Riege K."/>
            <person name="Groth M."/>
            <person name="Westermann M."/>
            <person name="Marz M."/>
            <person name="Spaller T."/>
            <person name="Winckler T."/>
            <person name="Schaap P."/>
            <person name="Glockner G."/>
        </authorList>
    </citation>
    <scope>NUCLEOTIDE SEQUENCE [LARGE SCALE GENOMIC DNA]</scope>
    <source>
        <strain evidence="9 10">Jena</strain>
    </source>
</reference>
<organism evidence="9 10">
    <name type="scientific">Planoprotostelium fungivorum</name>
    <dbReference type="NCBI Taxonomy" id="1890364"/>
    <lineage>
        <taxon>Eukaryota</taxon>
        <taxon>Amoebozoa</taxon>
        <taxon>Evosea</taxon>
        <taxon>Variosea</taxon>
        <taxon>Cavosteliida</taxon>
        <taxon>Cavosteliaceae</taxon>
        <taxon>Planoprotostelium</taxon>
    </lineage>
</organism>
<evidence type="ECO:0000256" key="3">
    <source>
        <dbReference type="ARBA" id="ARBA00022723"/>
    </source>
</evidence>
<evidence type="ECO:0000256" key="6">
    <source>
        <dbReference type="ARBA" id="ARBA00023033"/>
    </source>
</evidence>
<evidence type="ECO:0000256" key="4">
    <source>
        <dbReference type="ARBA" id="ARBA00023002"/>
    </source>
</evidence>
<keyword evidence="2 7" id="KW-0349">Heme</keyword>
<dbReference type="AlphaFoldDB" id="A0A2P6NMC6"/>
<gene>
    <name evidence="9" type="ORF">PROFUN_07182</name>
</gene>
<dbReference type="GO" id="GO:0016705">
    <property type="term" value="F:oxidoreductase activity, acting on paired donors, with incorporation or reduction of molecular oxygen"/>
    <property type="evidence" value="ECO:0007669"/>
    <property type="project" value="InterPro"/>
</dbReference>
<accession>A0A2P6NMC6</accession>
<dbReference type="GO" id="GO:0005506">
    <property type="term" value="F:iron ion binding"/>
    <property type="evidence" value="ECO:0007669"/>
    <property type="project" value="InterPro"/>
</dbReference>
<name>A0A2P6NMC6_9EUKA</name>
<dbReference type="InterPro" id="IPR050196">
    <property type="entry name" value="Cytochrome_P450_Monoox"/>
</dbReference>
<keyword evidence="3 7" id="KW-0479">Metal-binding</keyword>
<evidence type="ECO:0000256" key="1">
    <source>
        <dbReference type="ARBA" id="ARBA00010617"/>
    </source>
</evidence>
<dbReference type="STRING" id="1890364.A0A2P6NMC6"/>
<evidence type="ECO:0000256" key="2">
    <source>
        <dbReference type="ARBA" id="ARBA00022617"/>
    </source>
</evidence>
<dbReference type="InterPro" id="IPR036396">
    <property type="entry name" value="Cyt_P450_sf"/>
</dbReference>
<dbReference type="InterPro" id="IPR017972">
    <property type="entry name" value="Cyt_P450_CS"/>
</dbReference>
<dbReference type="OrthoDB" id="19324at2759"/>
<dbReference type="GO" id="GO:0020037">
    <property type="term" value="F:heme binding"/>
    <property type="evidence" value="ECO:0007669"/>
    <property type="project" value="InterPro"/>
</dbReference>
<feature type="binding site" description="axial binding residue" evidence="7">
    <location>
        <position position="405"/>
    </location>
    <ligand>
        <name>heme</name>
        <dbReference type="ChEBI" id="CHEBI:30413"/>
    </ligand>
    <ligandPart>
        <name>Fe</name>
        <dbReference type="ChEBI" id="CHEBI:18248"/>
    </ligandPart>
</feature>
<dbReference type="PROSITE" id="PS00086">
    <property type="entry name" value="CYTOCHROME_P450"/>
    <property type="match status" value="1"/>
</dbReference>
<keyword evidence="5 7" id="KW-0408">Iron</keyword>
<evidence type="ECO:0000256" key="7">
    <source>
        <dbReference type="PIRSR" id="PIRSR602401-1"/>
    </source>
</evidence>
<dbReference type="PANTHER" id="PTHR24291:SF50">
    <property type="entry name" value="BIFUNCTIONAL ALBAFLAVENONE MONOOXYGENASE_TERPENE SYNTHASE"/>
    <property type="match status" value="1"/>
</dbReference>
<dbReference type="EMBL" id="MDYQ01000050">
    <property type="protein sequence ID" value="PRP85111.1"/>
    <property type="molecule type" value="Genomic_DNA"/>
</dbReference>